<feature type="compositionally biased region" description="Gly residues" evidence="1">
    <location>
        <begin position="1"/>
        <end position="13"/>
    </location>
</feature>
<evidence type="ECO:0000313" key="3">
    <source>
        <dbReference type="Proteomes" id="UP001501495"/>
    </source>
</evidence>
<dbReference type="InterPro" id="IPR025506">
    <property type="entry name" value="Abi_alpha"/>
</dbReference>
<evidence type="ECO:0000256" key="1">
    <source>
        <dbReference type="SAM" id="MobiDB-lite"/>
    </source>
</evidence>
<name>A0ABP7XPN9_9ACTN</name>
<organism evidence="2 3">
    <name type="scientific">Nocardioides fonticola</name>
    <dbReference type="NCBI Taxonomy" id="450363"/>
    <lineage>
        <taxon>Bacteria</taxon>
        <taxon>Bacillati</taxon>
        <taxon>Actinomycetota</taxon>
        <taxon>Actinomycetes</taxon>
        <taxon>Propionibacteriales</taxon>
        <taxon>Nocardioidaceae</taxon>
        <taxon>Nocardioides</taxon>
    </lineage>
</organism>
<protein>
    <submittedName>
        <fullName evidence="2">DUF4393 domain-containing protein</fullName>
    </submittedName>
</protein>
<dbReference type="Proteomes" id="UP001501495">
    <property type="component" value="Unassembled WGS sequence"/>
</dbReference>
<dbReference type="RefSeq" id="WP_344734275.1">
    <property type="nucleotide sequence ID" value="NZ_BAAAZH010000024.1"/>
</dbReference>
<gene>
    <name evidence="2" type="ORF">GCM10022215_30070</name>
</gene>
<dbReference type="EMBL" id="BAAAZH010000024">
    <property type="protein sequence ID" value="GAA4123423.1"/>
    <property type="molecule type" value="Genomic_DNA"/>
</dbReference>
<proteinExistence type="predicted"/>
<accession>A0ABP7XPN9</accession>
<comment type="caution">
    <text evidence="2">The sequence shown here is derived from an EMBL/GenBank/DDBJ whole genome shotgun (WGS) entry which is preliminary data.</text>
</comment>
<evidence type="ECO:0000313" key="2">
    <source>
        <dbReference type="EMBL" id="GAA4123423.1"/>
    </source>
</evidence>
<sequence length="337" mass="36046">MGVIEGPGPGSTGGSMERDEAYERSLDDALARVYGDEATPVPLTEALAPAVEALPGLARVAASAAWHTTSWSVRAYVKGGRRLAKAMTDSREAAALAADATKMAAVVSDLSRSVSGGTPIGRALLQAAESLGEIVDPAGEGPSVVVAANIHVNDRRRSTPERLRERGADLLERSRDVWSEEESHPAYDRILDELAPDEARILLLMLRGGPQPSVDVRTGGPIGLVSSQLLAPGLTMIGPRAGLRYVDRVPSYLNNLFRLGLVWFSAEPLRDPMDYQVLEAQPDVLAAMHSVRFAKIVRRSIHLTPFGEDFCRTCLIDELAATAVFPAHEAPPESADA</sequence>
<keyword evidence="3" id="KW-1185">Reference proteome</keyword>
<reference evidence="3" key="1">
    <citation type="journal article" date="2019" name="Int. J. Syst. Evol. Microbiol.">
        <title>The Global Catalogue of Microorganisms (GCM) 10K type strain sequencing project: providing services to taxonomists for standard genome sequencing and annotation.</title>
        <authorList>
            <consortium name="The Broad Institute Genomics Platform"/>
            <consortium name="The Broad Institute Genome Sequencing Center for Infectious Disease"/>
            <person name="Wu L."/>
            <person name="Ma J."/>
        </authorList>
    </citation>
    <scope>NUCLEOTIDE SEQUENCE [LARGE SCALE GENOMIC DNA]</scope>
    <source>
        <strain evidence="3">JCM 16703</strain>
    </source>
</reference>
<dbReference type="Pfam" id="PF14337">
    <property type="entry name" value="Abi_alpha"/>
    <property type="match status" value="1"/>
</dbReference>
<dbReference type="Gene3D" id="3.30.110.190">
    <property type="match status" value="1"/>
</dbReference>
<feature type="region of interest" description="Disordered" evidence="1">
    <location>
        <begin position="1"/>
        <end position="22"/>
    </location>
</feature>